<organism evidence="6 7">
    <name type="scientific">Candidatus Blautia gallistercoris</name>
    <dbReference type="NCBI Taxonomy" id="2838490"/>
    <lineage>
        <taxon>Bacteria</taxon>
        <taxon>Bacillati</taxon>
        <taxon>Bacillota</taxon>
        <taxon>Clostridia</taxon>
        <taxon>Lachnospirales</taxon>
        <taxon>Lachnospiraceae</taxon>
        <taxon>Blautia</taxon>
    </lineage>
</organism>
<dbReference type="Proteomes" id="UP000886817">
    <property type="component" value="Unassembled WGS sequence"/>
</dbReference>
<dbReference type="PROSITE" id="PS50930">
    <property type="entry name" value="HTH_LYTTR"/>
    <property type="match status" value="1"/>
</dbReference>
<keyword evidence="6" id="KW-0238">DNA-binding</keyword>
<dbReference type="InterPro" id="IPR007492">
    <property type="entry name" value="LytTR_DNA-bd_dom"/>
</dbReference>
<comment type="function">
    <text evidence="2">May play the central regulatory role in sporulation. It may be an element of the effector pathway responsible for the activation of sporulation genes in response to nutritional stress. Spo0A may act in concert with spo0H (a sigma factor) to control the expression of some genes that are critical to the sporulation process.</text>
</comment>
<feature type="modified residue" description="4-aspartylphosphate" evidence="3">
    <location>
        <position position="60"/>
    </location>
</feature>
<dbReference type="PANTHER" id="PTHR37299:SF1">
    <property type="entry name" value="STAGE 0 SPORULATION PROTEIN A HOMOLOG"/>
    <property type="match status" value="1"/>
</dbReference>
<evidence type="ECO:0000256" key="3">
    <source>
        <dbReference type="PROSITE-ProRule" id="PRU00169"/>
    </source>
</evidence>
<evidence type="ECO:0000259" key="4">
    <source>
        <dbReference type="PROSITE" id="PS50110"/>
    </source>
</evidence>
<dbReference type="Pfam" id="PF00072">
    <property type="entry name" value="Response_reg"/>
    <property type="match status" value="1"/>
</dbReference>
<dbReference type="Gene3D" id="3.40.50.2300">
    <property type="match status" value="1"/>
</dbReference>
<proteinExistence type="predicted"/>
<sequence>MYTIAICSPYRQEADALRMSVHNILDQMKVAHVIYYYKDAPSLSKILKKYPEKYNLLFLDTALPPQNGLDLARKLRGEGYEYPIVLLSDTMDYVFDGYDVDACQYFLKPVKEDQLHRLFFRLSVKELRHSSQHLLLNYGSTYYKIPYSDILYIETAGRKVAVHTKTDVIYYSCKLSDMEELLPSNLFVRCHQSFLLQLLSVKQISKSMALLIDGTEVPISRSYKEAVQNIFCT</sequence>
<dbReference type="SUPFAM" id="SSF52172">
    <property type="entry name" value="CheY-like"/>
    <property type="match status" value="1"/>
</dbReference>
<dbReference type="EMBL" id="DXEX01000143">
    <property type="protein sequence ID" value="HIX59359.1"/>
    <property type="molecule type" value="Genomic_DNA"/>
</dbReference>
<dbReference type="GO" id="GO:0000156">
    <property type="term" value="F:phosphorelay response regulator activity"/>
    <property type="evidence" value="ECO:0007669"/>
    <property type="project" value="InterPro"/>
</dbReference>
<dbReference type="SMART" id="SM00850">
    <property type="entry name" value="LytTR"/>
    <property type="match status" value="1"/>
</dbReference>
<protein>
    <recommendedName>
        <fullName evidence="1">Stage 0 sporulation protein A homolog</fullName>
    </recommendedName>
</protein>
<accession>A0A9D1WI25</accession>
<comment type="caution">
    <text evidence="6">The sequence shown here is derived from an EMBL/GenBank/DDBJ whole genome shotgun (WGS) entry which is preliminary data.</text>
</comment>
<feature type="domain" description="HTH LytTR-type" evidence="5">
    <location>
        <begin position="134"/>
        <end position="233"/>
    </location>
</feature>
<dbReference type="SMART" id="SM00448">
    <property type="entry name" value="REC"/>
    <property type="match status" value="1"/>
</dbReference>
<dbReference type="PROSITE" id="PS50110">
    <property type="entry name" value="RESPONSE_REGULATORY"/>
    <property type="match status" value="1"/>
</dbReference>
<name>A0A9D1WI25_9FIRM</name>
<dbReference type="GO" id="GO:0003677">
    <property type="term" value="F:DNA binding"/>
    <property type="evidence" value="ECO:0007669"/>
    <property type="project" value="UniProtKB-KW"/>
</dbReference>
<reference evidence="6" key="1">
    <citation type="journal article" date="2021" name="PeerJ">
        <title>Extensive microbial diversity within the chicken gut microbiome revealed by metagenomics and culture.</title>
        <authorList>
            <person name="Gilroy R."/>
            <person name="Ravi A."/>
            <person name="Getino M."/>
            <person name="Pursley I."/>
            <person name="Horton D.L."/>
            <person name="Alikhan N.F."/>
            <person name="Baker D."/>
            <person name="Gharbi K."/>
            <person name="Hall N."/>
            <person name="Watson M."/>
            <person name="Adriaenssens E.M."/>
            <person name="Foster-Nyarko E."/>
            <person name="Jarju S."/>
            <person name="Secka A."/>
            <person name="Antonio M."/>
            <person name="Oren A."/>
            <person name="Chaudhuri R.R."/>
            <person name="La Ragione R."/>
            <person name="Hildebrand F."/>
            <person name="Pallen M.J."/>
        </authorList>
    </citation>
    <scope>NUCLEOTIDE SEQUENCE</scope>
    <source>
        <strain evidence="6">ChiSjej1B19-8411</strain>
    </source>
</reference>
<dbReference type="InterPro" id="IPR011006">
    <property type="entry name" value="CheY-like_superfamily"/>
</dbReference>
<dbReference type="AlphaFoldDB" id="A0A9D1WI25"/>
<dbReference type="Pfam" id="PF04397">
    <property type="entry name" value="LytTR"/>
    <property type="match status" value="1"/>
</dbReference>
<evidence type="ECO:0000259" key="5">
    <source>
        <dbReference type="PROSITE" id="PS50930"/>
    </source>
</evidence>
<dbReference type="Gene3D" id="2.40.50.1020">
    <property type="entry name" value="LytTr DNA-binding domain"/>
    <property type="match status" value="1"/>
</dbReference>
<evidence type="ECO:0000313" key="6">
    <source>
        <dbReference type="EMBL" id="HIX59359.1"/>
    </source>
</evidence>
<gene>
    <name evidence="6" type="ORF">IAA45_06545</name>
</gene>
<evidence type="ECO:0000313" key="7">
    <source>
        <dbReference type="Proteomes" id="UP000886817"/>
    </source>
</evidence>
<keyword evidence="3" id="KW-0597">Phosphoprotein</keyword>
<evidence type="ECO:0000256" key="2">
    <source>
        <dbReference type="ARBA" id="ARBA00024867"/>
    </source>
</evidence>
<evidence type="ECO:0000256" key="1">
    <source>
        <dbReference type="ARBA" id="ARBA00018672"/>
    </source>
</evidence>
<reference evidence="6" key="2">
    <citation type="submission" date="2021-04" db="EMBL/GenBank/DDBJ databases">
        <authorList>
            <person name="Gilroy R."/>
        </authorList>
    </citation>
    <scope>NUCLEOTIDE SEQUENCE</scope>
    <source>
        <strain evidence="6">ChiSjej1B19-8411</strain>
    </source>
</reference>
<dbReference type="InterPro" id="IPR046947">
    <property type="entry name" value="LytR-like"/>
</dbReference>
<dbReference type="PANTHER" id="PTHR37299">
    <property type="entry name" value="TRANSCRIPTIONAL REGULATOR-RELATED"/>
    <property type="match status" value="1"/>
</dbReference>
<feature type="domain" description="Response regulatory" evidence="4">
    <location>
        <begin position="3"/>
        <end position="123"/>
    </location>
</feature>
<dbReference type="InterPro" id="IPR001789">
    <property type="entry name" value="Sig_transdc_resp-reg_receiver"/>
</dbReference>